<dbReference type="EMBL" id="CP158374">
    <property type="protein sequence ID" value="XBX83110.1"/>
    <property type="molecule type" value="Genomic_DNA"/>
</dbReference>
<keyword evidence="2" id="KW-0472">Membrane</keyword>
<dbReference type="AlphaFoldDB" id="A0AAU7WBN0"/>
<feature type="transmembrane region" description="Helical" evidence="2">
    <location>
        <begin position="192"/>
        <end position="217"/>
    </location>
</feature>
<keyword evidence="2" id="KW-1133">Transmembrane helix</keyword>
<gene>
    <name evidence="3" type="ORF">ABIQ69_04090</name>
</gene>
<evidence type="ECO:0000256" key="1">
    <source>
        <dbReference type="SAM" id="MobiDB-lite"/>
    </source>
</evidence>
<dbReference type="RefSeq" id="WP_350349126.1">
    <property type="nucleotide sequence ID" value="NZ_CP158374.1"/>
</dbReference>
<reference evidence="3" key="1">
    <citation type="submission" date="2024-05" db="EMBL/GenBank/DDBJ databases">
        <authorList>
            <person name="Yu L."/>
        </authorList>
    </citation>
    <scope>NUCLEOTIDE SEQUENCE</scope>
    <source>
        <strain evidence="3">G08B096</strain>
    </source>
</reference>
<accession>A0AAU7WBN0</accession>
<feature type="region of interest" description="Disordered" evidence="1">
    <location>
        <begin position="1"/>
        <end position="27"/>
    </location>
</feature>
<evidence type="ECO:0000256" key="2">
    <source>
        <dbReference type="SAM" id="Phobius"/>
    </source>
</evidence>
<feature type="compositionally biased region" description="Low complexity" evidence="1">
    <location>
        <begin position="1"/>
        <end position="18"/>
    </location>
</feature>
<feature type="transmembrane region" description="Helical" evidence="2">
    <location>
        <begin position="162"/>
        <end position="186"/>
    </location>
</feature>
<feature type="transmembrane region" description="Helical" evidence="2">
    <location>
        <begin position="128"/>
        <end position="150"/>
    </location>
</feature>
<sequence>MPDPASATPATDAPPRTAGGRPSPATPGLRGVRRGAVIVLVVALGVAAVIGILVLLGSRFGDAQLMVLLTTLLVAGFSGVVLCHLAIVGRAVRVVGFVGLAVSALALVLGVVTIWVPWSPETDPWIGWVSRGFLIAGVAAVSLAHANLLLLLAGRRELAVRVALGVTLAAIAVVAVMILLPVLTVWPSSDEYWRALGIAAIVDGLGTIALPVIAALLRSRPAAADAAASPLEQRIGRLVAATGLDRDALLTAALDAFEAAPRPERAAR</sequence>
<proteinExistence type="predicted"/>
<name>A0AAU7WBN0_9MICO</name>
<protein>
    <submittedName>
        <fullName evidence="3">Uncharacterized protein</fullName>
    </submittedName>
</protein>
<keyword evidence="2" id="KW-0812">Transmembrane</keyword>
<evidence type="ECO:0000313" key="3">
    <source>
        <dbReference type="EMBL" id="XBX83110.1"/>
    </source>
</evidence>
<organism evidence="3">
    <name type="scientific">Agromyces sp. G08B096</name>
    <dbReference type="NCBI Taxonomy" id="3156399"/>
    <lineage>
        <taxon>Bacteria</taxon>
        <taxon>Bacillati</taxon>
        <taxon>Actinomycetota</taxon>
        <taxon>Actinomycetes</taxon>
        <taxon>Micrococcales</taxon>
        <taxon>Microbacteriaceae</taxon>
        <taxon>Agromyces</taxon>
    </lineage>
</organism>
<feature type="transmembrane region" description="Helical" evidence="2">
    <location>
        <begin position="63"/>
        <end position="87"/>
    </location>
</feature>
<feature type="transmembrane region" description="Helical" evidence="2">
    <location>
        <begin position="36"/>
        <end position="57"/>
    </location>
</feature>
<feature type="transmembrane region" description="Helical" evidence="2">
    <location>
        <begin position="94"/>
        <end position="116"/>
    </location>
</feature>